<protein>
    <submittedName>
        <fullName evidence="1">Uncharacterized protein</fullName>
    </submittedName>
</protein>
<evidence type="ECO:0000313" key="1">
    <source>
        <dbReference type="EMBL" id="KAK1141632.1"/>
    </source>
</evidence>
<evidence type="ECO:0000313" key="2">
    <source>
        <dbReference type="Proteomes" id="UP001177260"/>
    </source>
</evidence>
<dbReference type="EMBL" id="JAOPJF010000061">
    <property type="protein sequence ID" value="KAK1141632.1"/>
    <property type="molecule type" value="Genomic_DNA"/>
</dbReference>
<reference evidence="1 2" key="1">
    <citation type="journal article" date="2023" name="ACS Omega">
        <title>Identification of the Neoaspergillic Acid Biosynthesis Gene Cluster by Establishing an In Vitro CRISPR-Ribonucleoprotein Genetic System in Aspergillus melleus.</title>
        <authorList>
            <person name="Yuan B."/>
            <person name="Grau M.F."/>
            <person name="Murata R.M."/>
            <person name="Torok T."/>
            <person name="Venkateswaran K."/>
            <person name="Stajich J.E."/>
            <person name="Wang C.C.C."/>
        </authorList>
    </citation>
    <scope>NUCLEOTIDE SEQUENCE [LARGE SCALE GENOMIC DNA]</scope>
    <source>
        <strain evidence="1 2">IMV 1140</strain>
    </source>
</reference>
<comment type="caution">
    <text evidence="1">The sequence shown here is derived from an EMBL/GenBank/DDBJ whole genome shotgun (WGS) entry which is preliminary data.</text>
</comment>
<proteinExistence type="predicted"/>
<name>A0ACC3AUX1_9EURO</name>
<accession>A0ACC3AUX1</accession>
<gene>
    <name evidence="1" type="ORF">N8T08_008896</name>
</gene>
<organism evidence="1 2">
    <name type="scientific">Aspergillus melleus</name>
    <dbReference type="NCBI Taxonomy" id="138277"/>
    <lineage>
        <taxon>Eukaryota</taxon>
        <taxon>Fungi</taxon>
        <taxon>Dikarya</taxon>
        <taxon>Ascomycota</taxon>
        <taxon>Pezizomycotina</taxon>
        <taxon>Eurotiomycetes</taxon>
        <taxon>Eurotiomycetidae</taxon>
        <taxon>Eurotiales</taxon>
        <taxon>Aspergillaceae</taxon>
        <taxon>Aspergillus</taxon>
        <taxon>Aspergillus subgen. Circumdati</taxon>
    </lineage>
</organism>
<keyword evidence="2" id="KW-1185">Reference proteome</keyword>
<dbReference type="Proteomes" id="UP001177260">
    <property type="component" value="Unassembled WGS sequence"/>
</dbReference>
<sequence>MEKTPPVTGKRRGGSRKACNECKQQKIECKVEPTFKRISKRRRNAEMEREIADLRRRLATNNDHSHAAEANVSDEMSQCSEDVFCGPDSAVSNRSRPLSAPLEPQPMATPMTMHRDASILSTEDNQWSLEDVSLSRPRVARLFDQYFKYYHPFLPLLNPQKPPEEYLRRCPLQAWTIICVASRRAPSEPGLLSALTGPFSRLLWSTITGVPQDYRIVKALCLLCTWPLPTTSQRTDATFMLSGLMMQISMQLGLHRPVQAEEFTTFRMEIQGEAVKDRLQTWVICNIVAQNVATGYGQPPCTIYDWALEPPSLRDADYQLPDDLRIRLRIEKFCDRVTKSLYSSKPEPAEFISSEKLLIVQLLENELRDMEVEFSRDISNINMIHLRAAELHLRYFVFLGSNARSDDLTKLFIATTSFLGRVLDLETSPGELIGHATNYILQMIVSAAFALMKLLKSNFSRHIDFDHGKLLFNGAISAIRRISVMDHDRPVRLADILAQMWNAGGAEDSPGEDALQLKVRCRMSMSHVYDTVWRWRQRFRPMKSIEDAQGTMTNPNLSTTGPVTRQQDASLQDPSLMYATNFDQGAFISEAGFSEVFDSLNWVFEGIPDSFVAPPVMSTIEANLRMSDEVNVVAIMYPKAGKHDELASHLAELSRAVQANEPDTLVYYAFSINNGGEIMVVERYRDHEALQAHLLGPYFQKFGEKASGLMERPYEVKVGNGILDGSAGVMRA</sequence>